<accession>A0ABV0JZ53</accession>
<name>A0ABV0JZ53_9CYAN</name>
<dbReference type="Proteomes" id="UP001482513">
    <property type="component" value="Unassembled WGS sequence"/>
</dbReference>
<comment type="caution">
    <text evidence="1">The sequence shown here is derived from an EMBL/GenBank/DDBJ whole genome shotgun (WGS) entry which is preliminary data.</text>
</comment>
<organism evidence="1 2">
    <name type="scientific">Leptolyngbya subtilissima DQ-A4</name>
    <dbReference type="NCBI Taxonomy" id="2933933"/>
    <lineage>
        <taxon>Bacteria</taxon>
        <taxon>Bacillati</taxon>
        <taxon>Cyanobacteriota</taxon>
        <taxon>Cyanophyceae</taxon>
        <taxon>Leptolyngbyales</taxon>
        <taxon>Leptolyngbyaceae</taxon>
        <taxon>Leptolyngbya group</taxon>
        <taxon>Leptolyngbya</taxon>
    </lineage>
</organism>
<evidence type="ECO:0000313" key="2">
    <source>
        <dbReference type="Proteomes" id="UP001482513"/>
    </source>
</evidence>
<reference evidence="1 2" key="1">
    <citation type="submission" date="2022-04" db="EMBL/GenBank/DDBJ databases">
        <title>Positive selection, recombination, and allopatry shape intraspecific diversity of widespread and dominant cyanobacteria.</title>
        <authorList>
            <person name="Wei J."/>
            <person name="Shu W."/>
            <person name="Hu C."/>
        </authorList>
    </citation>
    <scope>NUCLEOTIDE SEQUENCE [LARGE SCALE GENOMIC DNA]</scope>
    <source>
        <strain evidence="1 2">DQ-A4</strain>
    </source>
</reference>
<protein>
    <submittedName>
        <fullName evidence="1">Uncharacterized protein</fullName>
    </submittedName>
</protein>
<gene>
    <name evidence="1" type="ORF">NC992_02460</name>
</gene>
<proteinExistence type="predicted"/>
<evidence type="ECO:0000313" key="1">
    <source>
        <dbReference type="EMBL" id="MEP0945724.1"/>
    </source>
</evidence>
<keyword evidence="2" id="KW-1185">Reference proteome</keyword>
<dbReference type="RefSeq" id="WP_199325723.1">
    <property type="nucleotide sequence ID" value="NZ_JAMPKX010000001.1"/>
</dbReference>
<sequence>MKSRREEFFQRGCRDRDAGLLPKSTDAAYWDGYRSGRPTGLDEVIRYFPTLEAFLAWRGQGVEG</sequence>
<dbReference type="EMBL" id="JAMPKX010000001">
    <property type="protein sequence ID" value="MEP0945724.1"/>
    <property type="molecule type" value="Genomic_DNA"/>
</dbReference>